<evidence type="ECO:0000313" key="3">
    <source>
        <dbReference type="Proteomes" id="UP001205566"/>
    </source>
</evidence>
<comment type="caution">
    <text evidence="2">The sequence shown here is derived from an EMBL/GenBank/DDBJ whole genome shotgun (WGS) entry which is preliminary data.</text>
</comment>
<feature type="region of interest" description="Disordered" evidence="1">
    <location>
        <begin position="1"/>
        <end position="51"/>
    </location>
</feature>
<name>A0ABT1NYT6_9GAMM</name>
<keyword evidence="3" id="KW-1185">Reference proteome</keyword>
<evidence type="ECO:0000256" key="1">
    <source>
        <dbReference type="SAM" id="MobiDB-lite"/>
    </source>
</evidence>
<protein>
    <recommendedName>
        <fullName evidence="4">GTPase</fullName>
    </recommendedName>
</protein>
<evidence type="ECO:0000313" key="2">
    <source>
        <dbReference type="EMBL" id="MCQ3829045.1"/>
    </source>
</evidence>
<evidence type="ECO:0008006" key="4">
    <source>
        <dbReference type="Google" id="ProtNLM"/>
    </source>
</evidence>
<feature type="compositionally biased region" description="Polar residues" evidence="1">
    <location>
        <begin position="10"/>
        <end position="28"/>
    </location>
</feature>
<accession>A0ABT1NYT6</accession>
<gene>
    <name evidence="2" type="ORF">HXX02_06285</name>
</gene>
<dbReference type="RefSeq" id="WP_255873874.1">
    <property type="nucleotide sequence ID" value="NZ_JACASI010000015.1"/>
</dbReference>
<proteinExistence type="predicted"/>
<reference evidence="2" key="1">
    <citation type="thesis" date="2020" institute="Technische Universitat Dresden" country="Dresden, Germany">
        <title>The Agarolytic System of Microbulbifer elongatus PORT2, Isolated from Batu Karas, Pangandaran West Java Indonesia.</title>
        <authorList>
            <person name="Anggraeni S.R."/>
        </authorList>
    </citation>
    <scope>NUCLEOTIDE SEQUENCE</scope>
    <source>
        <strain evidence="2">PORT2</strain>
    </source>
</reference>
<organism evidence="2 3">
    <name type="scientific">Microbulbifer elongatus</name>
    <dbReference type="NCBI Taxonomy" id="86173"/>
    <lineage>
        <taxon>Bacteria</taxon>
        <taxon>Pseudomonadati</taxon>
        <taxon>Pseudomonadota</taxon>
        <taxon>Gammaproteobacteria</taxon>
        <taxon>Cellvibrionales</taxon>
        <taxon>Microbulbiferaceae</taxon>
        <taxon>Microbulbifer</taxon>
    </lineage>
</organism>
<dbReference type="EMBL" id="JACASI010000015">
    <property type="protein sequence ID" value="MCQ3829045.1"/>
    <property type="molecule type" value="Genomic_DNA"/>
</dbReference>
<sequence>MQDAADTERGQQAQPSSEAGPSNNSATAATRHKGAPRITQASPVPPPKLDRETLSCGCRNHRQLKYWLHDYLRENPIEQRAQRNAGTLRSLLAEIARWRAPVRLRLASLEALRPVIASHCGHLARPQLAGSDSNPTNQTQEQRRDLLTAVILYQHLAQAYFSVSGQITAEPHTLLFRRRLARALHRGIDSYCRLIQISSFFFLAPPKGTWIGMQRLVSQARQLDLQQQRVVDPLAGSDLDRSASARRRFQRREKLSQPYLQVALFASANPLQLTAREQQQLWHCCDRWARRAQLQEKAEKSAAALLCSIKLDQPPIPAVRLQRSRVDLRHFSMPQGWPIDLARPLQQLQRSLRRPGALSADMLTQVQGIWAGEKSRASLRTPADIRCQVVIGISAICHHLRQGGEPAATAPAFDTRAGNNLVMEVNSIDFHTGRTRRDYDVSVSDTFGYGSSGTLPNAPSVVRNTGTPRPQQRYTPVHATLVNTSDAGAGLRLPPNAQGRLHSGDLIAVRVKERWEVGMVRWQFGLPDQCRAGVELLGGQTSAVRVHRYTRDGRRTDPMAGLLTGDAGNPPELLLPTPLFQQGDTVDIVSAGQTRTVTLSQQTLRTGSFAIFEFS</sequence>
<dbReference type="Proteomes" id="UP001205566">
    <property type="component" value="Unassembled WGS sequence"/>
</dbReference>